<feature type="compositionally biased region" description="Basic and acidic residues" evidence="1">
    <location>
        <begin position="80"/>
        <end position="103"/>
    </location>
</feature>
<keyword evidence="4" id="KW-1185">Reference proteome</keyword>
<organism evidence="3 4">
    <name type="scientific">Handroanthus impetiginosus</name>
    <dbReference type="NCBI Taxonomy" id="429701"/>
    <lineage>
        <taxon>Eukaryota</taxon>
        <taxon>Viridiplantae</taxon>
        <taxon>Streptophyta</taxon>
        <taxon>Embryophyta</taxon>
        <taxon>Tracheophyta</taxon>
        <taxon>Spermatophyta</taxon>
        <taxon>Magnoliopsida</taxon>
        <taxon>eudicotyledons</taxon>
        <taxon>Gunneridae</taxon>
        <taxon>Pentapetalae</taxon>
        <taxon>asterids</taxon>
        <taxon>lamiids</taxon>
        <taxon>Lamiales</taxon>
        <taxon>Bignoniaceae</taxon>
        <taxon>Crescentiina</taxon>
        <taxon>Tabebuia alliance</taxon>
        <taxon>Handroanthus</taxon>
    </lineage>
</organism>
<proteinExistence type="predicted"/>
<dbReference type="AlphaFoldDB" id="A0A2G9HEZ2"/>
<evidence type="ECO:0000256" key="2">
    <source>
        <dbReference type="SAM" id="SignalP"/>
    </source>
</evidence>
<dbReference type="OrthoDB" id="894015at2759"/>
<keyword evidence="2" id="KW-0732">Signal</keyword>
<accession>A0A2G9HEZ2</accession>
<evidence type="ECO:0000256" key="1">
    <source>
        <dbReference type="SAM" id="MobiDB-lite"/>
    </source>
</evidence>
<evidence type="ECO:0000313" key="4">
    <source>
        <dbReference type="Proteomes" id="UP000231279"/>
    </source>
</evidence>
<protein>
    <submittedName>
        <fullName evidence="3">Uncharacterized protein</fullName>
    </submittedName>
</protein>
<dbReference type="EMBL" id="NKXS01001954">
    <property type="protein sequence ID" value="PIN16094.1"/>
    <property type="molecule type" value="Genomic_DNA"/>
</dbReference>
<evidence type="ECO:0000313" key="3">
    <source>
        <dbReference type="EMBL" id="PIN16094.1"/>
    </source>
</evidence>
<feature type="signal peptide" evidence="2">
    <location>
        <begin position="1"/>
        <end position="23"/>
    </location>
</feature>
<feature type="region of interest" description="Disordered" evidence="1">
    <location>
        <begin position="57"/>
        <end position="104"/>
    </location>
</feature>
<gene>
    <name evidence="3" type="ORF">CDL12_11261</name>
</gene>
<name>A0A2G9HEZ2_9LAMI</name>
<feature type="chain" id="PRO_5013621128" evidence="2">
    <location>
        <begin position="24"/>
        <end position="132"/>
    </location>
</feature>
<dbReference type="Proteomes" id="UP000231279">
    <property type="component" value="Unassembled WGS sequence"/>
</dbReference>
<reference evidence="4" key="1">
    <citation type="journal article" date="2018" name="Gigascience">
        <title>Genome assembly of the Pink Ipe (Handroanthus impetiginosus, Bignoniaceae), a highly valued, ecologically keystone Neotropical timber forest tree.</title>
        <authorList>
            <person name="Silva-Junior O.B."/>
            <person name="Grattapaglia D."/>
            <person name="Novaes E."/>
            <person name="Collevatti R.G."/>
        </authorList>
    </citation>
    <scope>NUCLEOTIDE SEQUENCE [LARGE SCALE GENOMIC DNA]</scope>
    <source>
        <strain evidence="4">cv. UFG-1</strain>
    </source>
</reference>
<comment type="caution">
    <text evidence="3">The sequence shown here is derived from an EMBL/GenBank/DDBJ whole genome shotgun (WGS) entry which is preliminary data.</text>
</comment>
<sequence length="132" mass="15172">MNLLTLIAALFVAISFLLAPCTSEQVNVQKSLEKVHHAKFALPSLSRKLILNEKVKSSSADKSFTPDKKFMKPSSGTKQHQKEENVIYAAEKETWKEKDHENGPNKSEYFTMDYGWVRKRRPIHNKKIPFVP</sequence>